<dbReference type="Pfam" id="PF21818">
    <property type="entry name" value="DUF6884"/>
    <property type="match status" value="1"/>
</dbReference>
<dbReference type="Proteomes" id="UP000538292">
    <property type="component" value="Unassembled WGS sequence"/>
</dbReference>
<evidence type="ECO:0000313" key="3">
    <source>
        <dbReference type="Proteomes" id="UP000538292"/>
    </source>
</evidence>
<evidence type="ECO:0000313" key="2">
    <source>
        <dbReference type="EMBL" id="MBA4603424.1"/>
    </source>
</evidence>
<name>A0A7W2ARW7_9BACL</name>
<organism evidence="2 3">
    <name type="scientific">Thermoactinomyces mirandus</name>
    <dbReference type="NCBI Taxonomy" id="2756294"/>
    <lineage>
        <taxon>Bacteria</taxon>
        <taxon>Bacillati</taxon>
        <taxon>Bacillota</taxon>
        <taxon>Bacilli</taxon>
        <taxon>Bacillales</taxon>
        <taxon>Thermoactinomycetaceae</taxon>
        <taxon>Thermoactinomyces</taxon>
    </lineage>
</organism>
<sequence>MYGQLRDEMGKHAWIWEEVEFVFHAGKEYRKFLIKLFPDTVPVIVPLEGLGIGEQTVLHRV</sequence>
<comment type="caution">
    <text evidence="2">The sequence shown here is derived from an EMBL/GenBank/DDBJ whole genome shotgun (WGS) entry which is preliminary data.</text>
</comment>
<keyword evidence="3" id="KW-1185">Reference proteome</keyword>
<dbReference type="InterPro" id="IPR049251">
    <property type="entry name" value="DUF6884"/>
</dbReference>
<reference evidence="2 3" key="1">
    <citation type="submission" date="2020-07" db="EMBL/GenBank/DDBJ databases">
        <title>Thermoactinomyces phylogeny.</title>
        <authorList>
            <person name="Dunlap C."/>
        </authorList>
    </citation>
    <scope>NUCLEOTIDE SEQUENCE [LARGE SCALE GENOMIC DNA]</scope>
    <source>
        <strain evidence="2 3">AMNI-1</strain>
    </source>
</reference>
<dbReference type="AlphaFoldDB" id="A0A7W2ARW7"/>
<proteinExistence type="predicted"/>
<gene>
    <name evidence="2" type="ORF">H2C83_14110</name>
</gene>
<protein>
    <recommendedName>
        <fullName evidence="1">DUF6884 domain-containing protein</fullName>
    </recommendedName>
</protein>
<accession>A0A7W2ARW7</accession>
<dbReference type="EMBL" id="JACEOL010000053">
    <property type="protein sequence ID" value="MBA4603424.1"/>
    <property type="molecule type" value="Genomic_DNA"/>
</dbReference>
<evidence type="ECO:0000259" key="1">
    <source>
        <dbReference type="Pfam" id="PF21818"/>
    </source>
</evidence>
<feature type="domain" description="DUF6884" evidence="1">
    <location>
        <begin position="15"/>
        <end position="56"/>
    </location>
</feature>